<reference evidence="2 3" key="1">
    <citation type="submission" date="2021-06" db="EMBL/GenBank/DDBJ databases">
        <authorList>
            <person name="Sun Q."/>
            <person name="Li D."/>
        </authorList>
    </citation>
    <scope>NUCLEOTIDE SEQUENCE [LARGE SCALE GENOMIC DNA]</scope>
    <source>
        <strain evidence="2 3">MSJ-2</strain>
    </source>
</reference>
<organism evidence="2 3">
    <name type="scientific">Dysosmobacter acutus</name>
    <dbReference type="NCBI Taxonomy" id="2841504"/>
    <lineage>
        <taxon>Bacteria</taxon>
        <taxon>Bacillati</taxon>
        <taxon>Bacillota</taxon>
        <taxon>Clostridia</taxon>
        <taxon>Eubacteriales</taxon>
        <taxon>Oscillospiraceae</taxon>
        <taxon>Dysosmobacter</taxon>
    </lineage>
</organism>
<proteinExistence type="predicted"/>
<feature type="compositionally biased region" description="Basic and acidic residues" evidence="1">
    <location>
        <begin position="1"/>
        <end position="11"/>
    </location>
</feature>
<keyword evidence="3" id="KW-1185">Reference proteome</keyword>
<dbReference type="Proteomes" id="UP000787672">
    <property type="component" value="Unassembled WGS sequence"/>
</dbReference>
<sequence>MGDDREKRDGEMLPESGRCAPEAGSEGALCCPKCGSACVEPIDPAVRGMRSFFFGYASTKGQARFQCKNCRHKW</sequence>
<feature type="region of interest" description="Disordered" evidence="1">
    <location>
        <begin position="1"/>
        <end position="26"/>
    </location>
</feature>
<evidence type="ECO:0000256" key="1">
    <source>
        <dbReference type="SAM" id="MobiDB-lite"/>
    </source>
</evidence>
<dbReference type="RefSeq" id="WP_216633255.1">
    <property type="nucleotide sequence ID" value="NZ_JAHLQN010000001.1"/>
</dbReference>
<protein>
    <submittedName>
        <fullName evidence="2">Uncharacterized protein</fullName>
    </submittedName>
</protein>
<comment type="caution">
    <text evidence="2">The sequence shown here is derived from an EMBL/GenBank/DDBJ whole genome shotgun (WGS) entry which is preliminary data.</text>
</comment>
<gene>
    <name evidence="2" type="ORF">KQI82_13610</name>
</gene>
<accession>A0ABS6FD13</accession>
<evidence type="ECO:0000313" key="3">
    <source>
        <dbReference type="Proteomes" id="UP000787672"/>
    </source>
</evidence>
<evidence type="ECO:0000313" key="2">
    <source>
        <dbReference type="EMBL" id="MBU5627943.1"/>
    </source>
</evidence>
<dbReference type="EMBL" id="JAHLQN010000001">
    <property type="protein sequence ID" value="MBU5627943.1"/>
    <property type="molecule type" value="Genomic_DNA"/>
</dbReference>
<name>A0ABS6FD13_9FIRM</name>